<dbReference type="AlphaFoldDB" id="A0A1H6UZS1"/>
<dbReference type="SUPFAM" id="SSF56935">
    <property type="entry name" value="Porins"/>
    <property type="match status" value="1"/>
</dbReference>
<evidence type="ECO:0000313" key="13">
    <source>
        <dbReference type="EMBL" id="SEI97849.1"/>
    </source>
</evidence>
<dbReference type="InterPro" id="IPR023996">
    <property type="entry name" value="TonB-dep_OMP_SusC/RagA"/>
</dbReference>
<dbReference type="GO" id="GO:0009279">
    <property type="term" value="C:cell outer membrane"/>
    <property type="evidence" value="ECO:0007669"/>
    <property type="project" value="UniProtKB-SubCell"/>
</dbReference>
<proteinExistence type="inferred from homology"/>
<gene>
    <name evidence="13" type="ORF">SAMN04487995_2849</name>
</gene>
<reference evidence="13 14" key="1">
    <citation type="submission" date="2016-10" db="EMBL/GenBank/DDBJ databases">
        <authorList>
            <person name="de Groot N.N."/>
        </authorList>
    </citation>
    <scope>NUCLEOTIDE SEQUENCE [LARGE SCALE GENOMIC DNA]</scope>
    <source>
        <strain evidence="13 14">DSM 19938</strain>
    </source>
</reference>
<keyword evidence="4 8" id="KW-0812">Transmembrane</keyword>
<dbReference type="NCBIfam" id="TIGR04057">
    <property type="entry name" value="SusC_RagA_signa"/>
    <property type="match status" value="1"/>
</dbReference>
<dbReference type="InterPro" id="IPR023997">
    <property type="entry name" value="TonB-dep_OMP_SusC/RagA_CS"/>
</dbReference>
<evidence type="ECO:0000313" key="14">
    <source>
        <dbReference type="Proteomes" id="UP000199532"/>
    </source>
</evidence>
<dbReference type="InterPro" id="IPR039426">
    <property type="entry name" value="TonB-dep_rcpt-like"/>
</dbReference>
<dbReference type="Pfam" id="PF00593">
    <property type="entry name" value="TonB_dep_Rec_b-barrel"/>
    <property type="match status" value="1"/>
</dbReference>
<dbReference type="Gene3D" id="2.60.40.1120">
    <property type="entry name" value="Carboxypeptidase-like, regulatory domain"/>
    <property type="match status" value="1"/>
</dbReference>
<evidence type="ECO:0000256" key="2">
    <source>
        <dbReference type="ARBA" id="ARBA00022448"/>
    </source>
</evidence>
<comment type="subcellular location">
    <subcellularLocation>
        <location evidence="1 8">Cell outer membrane</location>
        <topology evidence="1 8">Multi-pass membrane protein</topology>
    </subcellularLocation>
</comment>
<protein>
    <submittedName>
        <fullName evidence="13">Iron complex outermembrane recepter protein</fullName>
    </submittedName>
</protein>
<feature type="chain" id="PRO_5011576392" evidence="10">
    <location>
        <begin position="30"/>
        <end position="1022"/>
    </location>
</feature>
<dbReference type="EMBL" id="FNXY01000004">
    <property type="protein sequence ID" value="SEI97849.1"/>
    <property type="molecule type" value="Genomic_DNA"/>
</dbReference>
<keyword evidence="2 8" id="KW-0813">Transport</keyword>
<keyword evidence="5 9" id="KW-0798">TonB box</keyword>
<keyword evidence="3 8" id="KW-1134">Transmembrane beta strand</keyword>
<dbReference type="Pfam" id="PF07715">
    <property type="entry name" value="Plug"/>
    <property type="match status" value="1"/>
</dbReference>
<keyword evidence="6 8" id="KW-0472">Membrane</keyword>
<dbReference type="InterPro" id="IPR037066">
    <property type="entry name" value="Plug_dom_sf"/>
</dbReference>
<evidence type="ECO:0000259" key="11">
    <source>
        <dbReference type="Pfam" id="PF00593"/>
    </source>
</evidence>
<dbReference type="PROSITE" id="PS52016">
    <property type="entry name" value="TONB_DEPENDENT_REC_3"/>
    <property type="match status" value="1"/>
</dbReference>
<comment type="similarity">
    <text evidence="8 9">Belongs to the TonB-dependent receptor family.</text>
</comment>
<evidence type="ECO:0000256" key="7">
    <source>
        <dbReference type="ARBA" id="ARBA00023237"/>
    </source>
</evidence>
<dbReference type="InterPro" id="IPR008969">
    <property type="entry name" value="CarboxyPept-like_regulatory"/>
</dbReference>
<keyword evidence="7 8" id="KW-0998">Cell outer membrane</keyword>
<dbReference type="SUPFAM" id="SSF49464">
    <property type="entry name" value="Carboxypeptidase regulatory domain-like"/>
    <property type="match status" value="1"/>
</dbReference>
<sequence length="1022" mass="110173">MRQTLLVSKRGICCCFLSVTAMFGLDANAETGFSAKVRQKSHLSVKALKDIPLRGKVVTAKNEGLPGVTVVISGVDGSNKQGTTTNENGEFTFSSLEAGKKYKIDFSYIGFEKQSVAEFLLTDSNSGSLNITLKESAADLNEVVVVGYGSTTKKDITGSVKSLKSGEFNTGIINSPEQLFQGKVAGVNVTSATGEPGGTVSITVRGPGGVRTGSTPLFVVDGLALDNSSTGGATNPLSFINPQDIESIDVLKDASATAIYGARGANGVILITTKRGKSGAATVNYSGSFGISKMARPMDVFSADEFRTEASKLGGTFIDGKGDTDWQKEISRTAFTQNHNVALSGGSEKSTYYASFGMQKQDGIIKNSSLNRYTGRINVNQKLLNDRVSVDVNLNATNTKNLRPNQGMIGAALAANPTYPAYDETGAPFQYQDGTNPLITLALEKDQTTTNRVIGNISPSVTIIKGLVYKLNFGVDNSTSTQDLQSLANKVPFQDGRLETRDVRNSNRLLENYITYSLEKNSHNFSALIGHSYQKISLQKRAYSINKFSVGGIEPIYNPGVGQDLTMVNNRPTGEATLNELQSFFSRVNYAFKDKYLVTATVRVDGSSKFGANNKYGVFPSFSLGWRLSEENFMKSSPFTDLKLRAGWGQTGNQEIPSKITQALFTSTITDKTSYPLINGSAYPPGTTYARLANPNIQWETSSQTDLGIDFALFKGALTGSVDYFSKTSGKILLEVIPADPVQPAGTFWTNVENMKIVNQGTEIDLAYRKNLANGIRFGLGGNITFIKNKVKNSPYSVIPSGSAQGSGLTSATINGYISGEPIGTFFLKEFIGFDDKGINQFRDVDGDGIISDKDRIAAGSALPTKMYNFSGNFGFKGFDLTANFNGVAGNKLYDNTANSNFYKLRLSKGLNVTPEAISRPEESTTNSAPVSTRFLKNGSFLRLNNLALGYNVNTTALGINNWVQSIRISVTGQNLFVATKYNGYDPEVNNDRSINGITSYGIDYLSYPKARTIIFGLNIGF</sequence>
<evidence type="ECO:0000256" key="8">
    <source>
        <dbReference type="PROSITE-ProRule" id="PRU01360"/>
    </source>
</evidence>
<evidence type="ECO:0000256" key="9">
    <source>
        <dbReference type="RuleBase" id="RU003357"/>
    </source>
</evidence>
<dbReference type="InterPro" id="IPR000531">
    <property type="entry name" value="Beta-barrel_TonB"/>
</dbReference>
<dbReference type="Pfam" id="PF13715">
    <property type="entry name" value="CarbopepD_reg_2"/>
    <property type="match status" value="1"/>
</dbReference>
<organism evidence="13 14">
    <name type="scientific">Dyadobacter koreensis</name>
    <dbReference type="NCBI Taxonomy" id="408657"/>
    <lineage>
        <taxon>Bacteria</taxon>
        <taxon>Pseudomonadati</taxon>
        <taxon>Bacteroidota</taxon>
        <taxon>Cytophagia</taxon>
        <taxon>Cytophagales</taxon>
        <taxon>Spirosomataceae</taxon>
        <taxon>Dyadobacter</taxon>
    </lineage>
</organism>
<dbReference type="Gene3D" id="2.170.130.10">
    <property type="entry name" value="TonB-dependent receptor, plug domain"/>
    <property type="match status" value="1"/>
</dbReference>
<keyword evidence="10" id="KW-0732">Signal</keyword>
<dbReference type="Gene3D" id="2.40.170.20">
    <property type="entry name" value="TonB-dependent receptor, beta-barrel domain"/>
    <property type="match status" value="1"/>
</dbReference>
<dbReference type="NCBIfam" id="TIGR04056">
    <property type="entry name" value="OMP_RagA_SusC"/>
    <property type="match status" value="1"/>
</dbReference>
<evidence type="ECO:0000259" key="12">
    <source>
        <dbReference type="Pfam" id="PF07715"/>
    </source>
</evidence>
<feature type="signal peptide" evidence="10">
    <location>
        <begin position="1"/>
        <end position="29"/>
    </location>
</feature>
<evidence type="ECO:0000256" key="10">
    <source>
        <dbReference type="SAM" id="SignalP"/>
    </source>
</evidence>
<evidence type="ECO:0000256" key="4">
    <source>
        <dbReference type="ARBA" id="ARBA00022692"/>
    </source>
</evidence>
<evidence type="ECO:0000256" key="1">
    <source>
        <dbReference type="ARBA" id="ARBA00004571"/>
    </source>
</evidence>
<dbReference type="InterPro" id="IPR012910">
    <property type="entry name" value="Plug_dom"/>
</dbReference>
<evidence type="ECO:0000256" key="3">
    <source>
        <dbReference type="ARBA" id="ARBA00022452"/>
    </source>
</evidence>
<dbReference type="Proteomes" id="UP000199532">
    <property type="component" value="Unassembled WGS sequence"/>
</dbReference>
<dbReference type="STRING" id="408657.SAMN04487995_2849"/>
<keyword evidence="14" id="KW-1185">Reference proteome</keyword>
<accession>A0A1H6UZS1</accession>
<evidence type="ECO:0000256" key="6">
    <source>
        <dbReference type="ARBA" id="ARBA00023136"/>
    </source>
</evidence>
<dbReference type="InterPro" id="IPR036942">
    <property type="entry name" value="Beta-barrel_TonB_sf"/>
</dbReference>
<feature type="domain" description="TonB-dependent receptor plug" evidence="12">
    <location>
        <begin position="153"/>
        <end position="268"/>
    </location>
</feature>
<dbReference type="RefSeq" id="WP_374754706.1">
    <property type="nucleotide sequence ID" value="NZ_FNXY01000004.1"/>
</dbReference>
<evidence type="ECO:0000256" key="5">
    <source>
        <dbReference type="ARBA" id="ARBA00023077"/>
    </source>
</evidence>
<feature type="domain" description="TonB-dependent receptor-like beta-barrel" evidence="11">
    <location>
        <begin position="406"/>
        <end position="975"/>
    </location>
</feature>
<name>A0A1H6UZS1_9BACT</name>